<accession>A0A1J0GFI8</accession>
<organism evidence="1 2">
    <name type="scientific">Clostridium estertheticum subsp. estertheticum</name>
    <dbReference type="NCBI Taxonomy" id="1552"/>
    <lineage>
        <taxon>Bacteria</taxon>
        <taxon>Bacillati</taxon>
        <taxon>Bacillota</taxon>
        <taxon>Clostridia</taxon>
        <taxon>Eubacteriales</taxon>
        <taxon>Clostridiaceae</taxon>
        <taxon>Clostridium</taxon>
    </lineage>
</organism>
<reference evidence="2" key="1">
    <citation type="journal article" date="2016" name="Front. Microbiol.">
        <title>Complete Genome Sequence of Clostridium estertheticum DSM 8809, a Microbe Identified in Spoiled Vacuum Packed Beef.</title>
        <authorList>
            <person name="Yu Z."/>
            <person name="Gunn L."/>
            <person name="Brennan E."/>
            <person name="Reid R."/>
            <person name="Wall P.G."/>
            <person name="Gaora O.P."/>
            <person name="Hurley D."/>
            <person name="Bolton D."/>
            <person name="Fanning S."/>
        </authorList>
    </citation>
    <scope>NUCLEOTIDE SEQUENCE [LARGE SCALE GENOMIC DNA]</scope>
    <source>
        <strain evidence="2">DSM 8809</strain>
    </source>
</reference>
<dbReference type="EMBL" id="CP015756">
    <property type="protein sequence ID" value="APC39654.1"/>
    <property type="molecule type" value="Genomic_DNA"/>
</dbReference>
<name>A0A1J0GFI8_9CLOT</name>
<evidence type="ECO:0000313" key="2">
    <source>
        <dbReference type="Proteomes" id="UP000182569"/>
    </source>
</evidence>
<dbReference type="RefSeq" id="WP_071611947.1">
    <property type="nucleotide sequence ID" value="NZ_CP015756.1"/>
</dbReference>
<proteinExistence type="predicted"/>
<dbReference type="AlphaFoldDB" id="A0A1J0GFI8"/>
<gene>
    <name evidence="1" type="ORF">A7L45_06025</name>
</gene>
<dbReference type="KEGG" id="ceu:A7L45_06025"/>
<dbReference type="Proteomes" id="UP000182569">
    <property type="component" value="Chromosome"/>
</dbReference>
<evidence type="ECO:0000313" key="1">
    <source>
        <dbReference type="EMBL" id="APC39654.1"/>
    </source>
</evidence>
<sequence>MIGKYFFIKGEEDNIFYNLYYVESLEDEKYNVWLTGNKYTDQPGMCMRERIPEDKFLERVENKEILEIEPPTLFIVTKRNTYEIKEDLKRAGAQWSMSYKFWWFDEKPEKYKTKEVLVFPYTGKKISSN</sequence>
<keyword evidence="2" id="KW-1185">Reference proteome</keyword>
<protein>
    <submittedName>
        <fullName evidence="1">Uncharacterized protein</fullName>
    </submittedName>
</protein>